<dbReference type="RefSeq" id="WP_158336256.1">
    <property type="nucleotide sequence ID" value="NZ_CP033004.1"/>
</dbReference>
<dbReference type="SUPFAM" id="SSF160369">
    <property type="entry name" value="Ribosomal protein L10-like"/>
    <property type="match status" value="1"/>
</dbReference>
<dbReference type="PANTHER" id="PTHR11560">
    <property type="entry name" value="39S RIBOSOMAL PROTEIN L10, MITOCHONDRIAL"/>
    <property type="match status" value="1"/>
</dbReference>
<dbReference type="AlphaFoldDB" id="A0A4D6YFB7"/>
<dbReference type="OrthoDB" id="9808307at2"/>
<dbReference type="Gene3D" id="6.10.250.2350">
    <property type="match status" value="1"/>
</dbReference>
<dbReference type="Gene3D" id="3.30.70.1730">
    <property type="match status" value="1"/>
</dbReference>
<comment type="similarity">
    <text evidence="2 6">Belongs to the universal ribosomal protein uL10 family.</text>
</comment>
<dbReference type="Proteomes" id="UP000298566">
    <property type="component" value="Chromosome"/>
</dbReference>
<comment type="subunit">
    <text evidence="6">Part of the ribosomal stalk of the 50S ribosomal subunit. The N-terminus interacts with L11 and the large rRNA to form the base of the stalk. The C-terminus forms an elongated spine to which L12 dimers bind in a sequential fashion forming a multimeric L10(L12)X complex.</text>
</comment>
<evidence type="ECO:0000256" key="5">
    <source>
        <dbReference type="ARBA" id="ARBA00035202"/>
    </source>
</evidence>
<accession>A0A4D6YFB7</accession>
<evidence type="ECO:0000256" key="2">
    <source>
        <dbReference type="ARBA" id="ARBA00008889"/>
    </source>
</evidence>
<keyword evidence="3 6" id="KW-0689">Ribosomal protein</keyword>
<dbReference type="EMBL" id="CP033004">
    <property type="protein sequence ID" value="QCI23085.1"/>
    <property type="molecule type" value="Genomic_DNA"/>
</dbReference>
<name>A0A4D6YFB7_BUCMH</name>
<organism evidence="7 8">
    <name type="scientific">Buchnera aphidicola subsp. Melaphis rhois</name>
    <dbReference type="NCBI Taxonomy" id="118103"/>
    <lineage>
        <taxon>Bacteria</taxon>
        <taxon>Pseudomonadati</taxon>
        <taxon>Pseudomonadota</taxon>
        <taxon>Gammaproteobacteria</taxon>
        <taxon>Enterobacterales</taxon>
        <taxon>Erwiniaceae</taxon>
        <taxon>Buchnera</taxon>
    </lineage>
</organism>
<comment type="function">
    <text evidence="1 6">Forms part of the ribosomal stalk, playing a central role in the interaction of the ribosome with GTP-bound translation factors.</text>
</comment>
<dbReference type="NCBIfam" id="NF000955">
    <property type="entry name" value="PRK00099.1-1"/>
    <property type="match status" value="1"/>
</dbReference>
<protein>
    <recommendedName>
        <fullName evidence="5 6">Large ribosomal subunit protein uL10</fullName>
    </recommendedName>
</protein>
<evidence type="ECO:0000256" key="4">
    <source>
        <dbReference type="ARBA" id="ARBA00023274"/>
    </source>
</evidence>
<proteinExistence type="inferred from homology"/>
<evidence type="ECO:0000313" key="8">
    <source>
        <dbReference type="Proteomes" id="UP000298566"/>
    </source>
</evidence>
<evidence type="ECO:0000313" key="7">
    <source>
        <dbReference type="EMBL" id="QCI23085.1"/>
    </source>
</evidence>
<keyword evidence="6" id="KW-0694">RNA-binding</keyword>
<dbReference type="GO" id="GO:0070180">
    <property type="term" value="F:large ribosomal subunit rRNA binding"/>
    <property type="evidence" value="ECO:0007669"/>
    <property type="project" value="UniProtKB-UniRule"/>
</dbReference>
<dbReference type="HAMAP" id="MF_00362">
    <property type="entry name" value="Ribosomal_uL10"/>
    <property type="match status" value="1"/>
</dbReference>
<dbReference type="GO" id="GO:0005840">
    <property type="term" value="C:ribosome"/>
    <property type="evidence" value="ECO:0007669"/>
    <property type="project" value="UniProtKB-KW"/>
</dbReference>
<dbReference type="InterPro" id="IPR022973">
    <property type="entry name" value="Ribosomal_uL10_bac"/>
</dbReference>
<dbReference type="InterPro" id="IPR001790">
    <property type="entry name" value="Ribosomal_uL10"/>
</dbReference>
<dbReference type="InterPro" id="IPR047865">
    <property type="entry name" value="Ribosomal_uL10_bac_type"/>
</dbReference>
<reference evidence="7 8" key="1">
    <citation type="submission" date="2018-10" db="EMBL/GenBank/DDBJ databases">
        <title>Comparative functional genomics of the obligate endosymbiont Buchnera aphidicola.</title>
        <authorList>
            <person name="Chong R.A."/>
        </authorList>
    </citation>
    <scope>NUCLEOTIDE SEQUENCE [LARGE SCALE GENOMIC DNA]</scope>
    <source>
        <strain evidence="7 8">Mrh</strain>
    </source>
</reference>
<dbReference type="GO" id="GO:0006412">
    <property type="term" value="P:translation"/>
    <property type="evidence" value="ECO:0007669"/>
    <property type="project" value="UniProtKB-UniRule"/>
</dbReference>
<evidence type="ECO:0000256" key="3">
    <source>
        <dbReference type="ARBA" id="ARBA00022980"/>
    </source>
</evidence>
<keyword evidence="6" id="KW-0699">rRNA-binding</keyword>
<sequence>MILNFQQKQEIVSNINNITKQSLSIVIANSKHVKVNDITELRCLARKIGVKLGVFKNTLIKLGIKGTQFECLKKLLTGPVLMGCSKDHPRSAARLFRQFSVNNVNFKIIGAVFKKKILLACDINTLADMPTYNEAISRFIITIKEASMGKLMRSFVSIKKMKDDK</sequence>
<dbReference type="Pfam" id="PF00466">
    <property type="entry name" value="Ribosomal_L10"/>
    <property type="match status" value="1"/>
</dbReference>
<dbReference type="GO" id="GO:1990904">
    <property type="term" value="C:ribonucleoprotein complex"/>
    <property type="evidence" value="ECO:0007669"/>
    <property type="project" value="UniProtKB-KW"/>
</dbReference>
<keyword evidence="4 6" id="KW-0687">Ribonucleoprotein</keyword>
<evidence type="ECO:0000256" key="6">
    <source>
        <dbReference type="HAMAP-Rule" id="MF_00362"/>
    </source>
</evidence>
<evidence type="ECO:0000256" key="1">
    <source>
        <dbReference type="ARBA" id="ARBA00002633"/>
    </source>
</evidence>
<dbReference type="CDD" id="cd05797">
    <property type="entry name" value="Ribosomal_L10"/>
    <property type="match status" value="1"/>
</dbReference>
<dbReference type="InterPro" id="IPR043141">
    <property type="entry name" value="Ribosomal_uL10-like_sf"/>
</dbReference>
<gene>
    <name evidence="6" type="primary">rplJ</name>
    <name evidence="7" type="ORF">D9V73_00170</name>
</gene>